<dbReference type="OrthoDB" id="2972281at2"/>
<sequence>MSKNAEEYLESRRQELIEKLLNKGVFKIGGHQLYHLTLRELEAEYAHVATRHQEV</sequence>
<reference evidence="1 2" key="1">
    <citation type="submission" date="2018-10" db="EMBL/GenBank/DDBJ databases">
        <title>Bacillus Keqinensis sp. nov., a moderately halophilic bacterium isolated from a saline-alkaline lake.</title>
        <authorList>
            <person name="Wang H."/>
        </authorList>
    </citation>
    <scope>NUCLEOTIDE SEQUENCE [LARGE SCALE GENOMIC DNA]</scope>
    <source>
        <strain evidence="1 2">KQ-3</strain>
    </source>
</reference>
<dbReference type="AlphaFoldDB" id="A0A3M7TQK1"/>
<dbReference type="InterPro" id="IPR025072">
    <property type="entry name" value="Fur_reg_FbpA"/>
</dbReference>
<evidence type="ECO:0000313" key="2">
    <source>
        <dbReference type="Proteomes" id="UP000278746"/>
    </source>
</evidence>
<dbReference type="Proteomes" id="UP000278746">
    <property type="component" value="Unassembled WGS sequence"/>
</dbReference>
<name>A0A3M7TQK1_9BACI</name>
<protein>
    <submittedName>
        <fullName evidence="1">Fur-regulated basic protein FbpA</fullName>
    </submittedName>
</protein>
<dbReference type="EMBL" id="RHIB01000002">
    <property type="protein sequence ID" value="RNA67926.1"/>
    <property type="molecule type" value="Genomic_DNA"/>
</dbReference>
<gene>
    <name evidence="1" type="primary">fbpA</name>
    <name evidence="1" type="ORF">EBO34_14615</name>
</gene>
<accession>A0A3M7TQK1</accession>
<comment type="caution">
    <text evidence="1">The sequence shown here is derived from an EMBL/GenBank/DDBJ whole genome shotgun (WGS) entry which is preliminary data.</text>
</comment>
<evidence type="ECO:0000313" key="1">
    <source>
        <dbReference type="EMBL" id="RNA67926.1"/>
    </source>
</evidence>
<proteinExistence type="predicted"/>
<dbReference type="Pfam" id="PF13076">
    <property type="entry name" value="Fur_reg_FbpA"/>
    <property type="match status" value="1"/>
</dbReference>
<organism evidence="1 2">
    <name type="scientific">Alteribacter keqinensis</name>
    <dbReference type="NCBI Taxonomy" id="2483800"/>
    <lineage>
        <taxon>Bacteria</taxon>
        <taxon>Bacillati</taxon>
        <taxon>Bacillota</taxon>
        <taxon>Bacilli</taxon>
        <taxon>Bacillales</taxon>
        <taxon>Bacillaceae</taxon>
        <taxon>Alteribacter</taxon>
    </lineage>
</organism>
<keyword evidence="2" id="KW-1185">Reference proteome</keyword>
<dbReference type="RefSeq" id="WP_122899812.1">
    <property type="nucleotide sequence ID" value="NZ_RHIB01000002.1"/>
</dbReference>